<feature type="domain" description="N-acetyltransferase" evidence="2">
    <location>
        <begin position="19"/>
        <end position="107"/>
    </location>
</feature>
<feature type="region of interest" description="Disordered" evidence="1">
    <location>
        <begin position="1"/>
        <end position="25"/>
    </location>
</feature>
<organism evidence="3 4">
    <name type="scientific">Trapa natans</name>
    <name type="common">Water chestnut</name>
    <dbReference type="NCBI Taxonomy" id="22666"/>
    <lineage>
        <taxon>Eukaryota</taxon>
        <taxon>Viridiplantae</taxon>
        <taxon>Streptophyta</taxon>
        <taxon>Embryophyta</taxon>
        <taxon>Tracheophyta</taxon>
        <taxon>Spermatophyta</taxon>
        <taxon>Magnoliopsida</taxon>
        <taxon>eudicotyledons</taxon>
        <taxon>Gunneridae</taxon>
        <taxon>Pentapetalae</taxon>
        <taxon>rosids</taxon>
        <taxon>malvids</taxon>
        <taxon>Myrtales</taxon>
        <taxon>Lythraceae</taxon>
        <taxon>Trapa</taxon>
    </lineage>
</organism>
<dbReference type="InterPro" id="IPR016181">
    <property type="entry name" value="Acyl_CoA_acyltransferase"/>
</dbReference>
<evidence type="ECO:0000259" key="2">
    <source>
        <dbReference type="PROSITE" id="PS51729"/>
    </source>
</evidence>
<dbReference type="InterPro" id="IPR031165">
    <property type="entry name" value="GNAT_YJDJ"/>
</dbReference>
<dbReference type="AlphaFoldDB" id="A0AAN7RQ39"/>
<sequence length="115" mass="12460">MAAAAEGGGGARSASEAPKIVWNQSQQRFETEDRKAYLEYVIRDGGQVMDIIHTFVPPSKRGLGLASLLCVAAFDHAKSHSMSVIPTCTYVSDTFLPRNPSLKALLHVEDIKSSI</sequence>
<name>A0AAN7RQ39_TRANT</name>
<dbReference type="InterPro" id="IPR045057">
    <property type="entry name" value="Gcn5-rel_NAT"/>
</dbReference>
<accession>A0AAN7RQ39</accession>
<keyword evidence="4" id="KW-1185">Reference proteome</keyword>
<dbReference type="PANTHER" id="PTHR31435:SF9">
    <property type="entry name" value="PROTEIN NATD1"/>
    <property type="match status" value="1"/>
</dbReference>
<evidence type="ECO:0000256" key="1">
    <source>
        <dbReference type="SAM" id="MobiDB-lite"/>
    </source>
</evidence>
<dbReference type="Pfam" id="PF14542">
    <property type="entry name" value="Acetyltransf_CG"/>
    <property type="match status" value="1"/>
</dbReference>
<reference evidence="3 4" key="1">
    <citation type="journal article" date="2023" name="Hortic Res">
        <title>Pangenome of water caltrop reveals structural variations and asymmetric subgenome divergence after allopolyploidization.</title>
        <authorList>
            <person name="Zhang X."/>
            <person name="Chen Y."/>
            <person name="Wang L."/>
            <person name="Yuan Y."/>
            <person name="Fang M."/>
            <person name="Shi L."/>
            <person name="Lu R."/>
            <person name="Comes H.P."/>
            <person name="Ma Y."/>
            <person name="Chen Y."/>
            <person name="Huang G."/>
            <person name="Zhou Y."/>
            <person name="Zheng Z."/>
            <person name="Qiu Y."/>
        </authorList>
    </citation>
    <scope>NUCLEOTIDE SEQUENCE [LARGE SCALE GENOMIC DNA]</scope>
    <source>
        <strain evidence="3">F231</strain>
    </source>
</reference>
<dbReference type="EMBL" id="JAXQNO010000001">
    <property type="protein sequence ID" value="KAK4804423.1"/>
    <property type="molecule type" value="Genomic_DNA"/>
</dbReference>
<dbReference type="SUPFAM" id="SSF55729">
    <property type="entry name" value="Acyl-CoA N-acyltransferases (Nat)"/>
    <property type="match status" value="1"/>
</dbReference>
<dbReference type="Gene3D" id="3.40.630.30">
    <property type="match status" value="1"/>
</dbReference>
<proteinExistence type="predicted"/>
<feature type="compositionally biased region" description="Gly residues" evidence="1">
    <location>
        <begin position="1"/>
        <end position="11"/>
    </location>
</feature>
<dbReference type="PROSITE" id="PS51729">
    <property type="entry name" value="GNAT_YJDJ"/>
    <property type="match status" value="1"/>
</dbReference>
<dbReference type="Proteomes" id="UP001346149">
    <property type="component" value="Unassembled WGS sequence"/>
</dbReference>
<dbReference type="FunFam" id="3.40.630.30:FF:000106">
    <property type="entry name" value="Acetyltransferase At1g77540"/>
    <property type="match status" value="1"/>
</dbReference>
<dbReference type="PANTHER" id="PTHR31435">
    <property type="entry name" value="PROTEIN NATD1"/>
    <property type="match status" value="1"/>
</dbReference>
<evidence type="ECO:0000313" key="3">
    <source>
        <dbReference type="EMBL" id="KAK4804423.1"/>
    </source>
</evidence>
<comment type="caution">
    <text evidence="3">The sequence shown here is derived from an EMBL/GenBank/DDBJ whole genome shotgun (WGS) entry which is preliminary data.</text>
</comment>
<gene>
    <name evidence="3" type="ORF">SAY86_004240</name>
</gene>
<evidence type="ECO:0000313" key="4">
    <source>
        <dbReference type="Proteomes" id="UP001346149"/>
    </source>
</evidence>
<protein>
    <recommendedName>
        <fullName evidence="2">N-acetyltransferase domain-containing protein</fullName>
    </recommendedName>
</protein>